<evidence type="ECO:0000256" key="7">
    <source>
        <dbReference type="ARBA" id="ARBA00038437"/>
    </source>
</evidence>
<keyword evidence="17" id="KW-1185">Reference proteome</keyword>
<dbReference type="InterPro" id="IPR014014">
    <property type="entry name" value="RNA_helicase_DEAD_Q_motif"/>
</dbReference>
<feature type="compositionally biased region" description="Gly residues" evidence="12">
    <location>
        <begin position="457"/>
        <end position="467"/>
    </location>
</feature>
<dbReference type="GO" id="GO:0016787">
    <property type="term" value="F:hydrolase activity"/>
    <property type="evidence" value="ECO:0007669"/>
    <property type="project" value="UniProtKB-KW"/>
</dbReference>
<dbReference type="Proteomes" id="UP000541810">
    <property type="component" value="Unassembled WGS sequence"/>
</dbReference>
<sequence length="477" mass="51716">MDFAQLPLAEPILQAVADCGYVTASPIQAQTIPHTLEGRDVLGCAQTGTGKTAAFALPTLHRMHTEKRPSGKRLPRCLVLAPTRELAGQIAQSFQDYGQRIDLASVLVYGGVNQNPQITKLNRGVDLIIATPGRLIDLMEQGHVDLSRVQTFILDEADRMLDMGFIPDIRKINKKVPKDRQTLLFSATMPPAIEKLANDLLRNPVKISTAPQSTTADRVEQAVYFVDKGHKPQMLAHLLGKHSVSRAIVFTRTKYGADKLVRRLKKFKFPAEAIHGNKTQNARLRSLERFKSGQCHVLVATDIASRGIDVDNVSHVFNYDLPDDPESYVHRIGRTARAGASGMAIAFCDKLERANLTAVQRTIKMKLPVLTDFPDDIPEGEAAKLPDDTPSPKRQQRGQNQGQGKPRRGGGGVQGQAKLSKSSKKPKRRFQPRGKPGQGAAQGGSGGGRGKGKGKPGGRSGGNSGGGKPRRRGPKSG</sequence>
<comment type="caution">
    <text evidence="16">The sequence shown here is derived from an EMBL/GenBank/DDBJ whole genome shotgun (WGS) entry which is preliminary data.</text>
</comment>
<dbReference type="InterPro" id="IPR027417">
    <property type="entry name" value="P-loop_NTPase"/>
</dbReference>
<dbReference type="InterPro" id="IPR001650">
    <property type="entry name" value="Helicase_C-like"/>
</dbReference>
<dbReference type="PROSITE" id="PS51194">
    <property type="entry name" value="HELICASE_CTER"/>
    <property type="match status" value="1"/>
</dbReference>
<evidence type="ECO:0000256" key="3">
    <source>
        <dbReference type="ARBA" id="ARBA00022741"/>
    </source>
</evidence>
<reference evidence="16 17" key="1">
    <citation type="submission" date="2020-08" db="EMBL/GenBank/DDBJ databases">
        <title>Genomic Encyclopedia of Type Strains, Phase IV (KMG-IV): sequencing the most valuable type-strain genomes for metagenomic binning, comparative biology and taxonomic classification.</title>
        <authorList>
            <person name="Goeker M."/>
        </authorList>
    </citation>
    <scope>NUCLEOTIDE SEQUENCE [LARGE SCALE GENOMIC DNA]</scope>
    <source>
        <strain evidence="16 17">DSM 103725</strain>
    </source>
</reference>
<evidence type="ECO:0000259" key="14">
    <source>
        <dbReference type="PROSITE" id="PS51194"/>
    </source>
</evidence>
<dbReference type="AlphaFoldDB" id="A0A7X0LME5"/>
<dbReference type="GO" id="GO:0003676">
    <property type="term" value="F:nucleic acid binding"/>
    <property type="evidence" value="ECO:0007669"/>
    <property type="project" value="InterPro"/>
</dbReference>
<dbReference type="Gene3D" id="3.40.50.300">
    <property type="entry name" value="P-loop containing nucleotide triphosphate hydrolases"/>
    <property type="match status" value="2"/>
</dbReference>
<dbReference type="CDD" id="cd00268">
    <property type="entry name" value="DEADc"/>
    <property type="match status" value="1"/>
</dbReference>
<evidence type="ECO:0000256" key="8">
    <source>
        <dbReference type="ARBA" id="ARBA00047984"/>
    </source>
</evidence>
<feature type="domain" description="Helicase ATP-binding" evidence="13">
    <location>
        <begin position="32"/>
        <end position="207"/>
    </location>
</feature>
<dbReference type="PROSITE" id="PS00039">
    <property type="entry name" value="DEAD_ATP_HELICASE"/>
    <property type="match status" value="1"/>
</dbReference>
<feature type="compositionally biased region" description="Basic residues" evidence="12">
    <location>
        <begin position="468"/>
        <end position="477"/>
    </location>
</feature>
<evidence type="ECO:0000256" key="6">
    <source>
        <dbReference type="ARBA" id="ARBA00022840"/>
    </source>
</evidence>
<dbReference type="SMART" id="SM00487">
    <property type="entry name" value="DEXDc"/>
    <property type="match status" value="1"/>
</dbReference>
<feature type="compositionally biased region" description="Basic and acidic residues" evidence="12">
    <location>
        <begin position="381"/>
        <end position="391"/>
    </location>
</feature>
<feature type="short sequence motif" description="Q motif" evidence="10">
    <location>
        <begin position="1"/>
        <end position="29"/>
    </location>
</feature>
<protein>
    <recommendedName>
        <fullName evidence="9">DEAD-box ATP-dependent RNA helicase RhpA</fullName>
        <ecNumber evidence="1">3.6.4.13</ecNumber>
    </recommendedName>
</protein>
<evidence type="ECO:0000256" key="10">
    <source>
        <dbReference type="PROSITE-ProRule" id="PRU00552"/>
    </source>
</evidence>
<evidence type="ECO:0000313" key="17">
    <source>
        <dbReference type="Proteomes" id="UP000541810"/>
    </source>
</evidence>
<evidence type="ECO:0000256" key="9">
    <source>
        <dbReference type="ARBA" id="ARBA00074363"/>
    </source>
</evidence>
<dbReference type="PROSITE" id="PS51192">
    <property type="entry name" value="HELICASE_ATP_BIND_1"/>
    <property type="match status" value="1"/>
</dbReference>
<organism evidence="16 17">
    <name type="scientific">Algisphaera agarilytica</name>
    <dbReference type="NCBI Taxonomy" id="1385975"/>
    <lineage>
        <taxon>Bacteria</taxon>
        <taxon>Pseudomonadati</taxon>
        <taxon>Planctomycetota</taxon>
        <taxon>Phycisphaerae</taxon>
        <taxon>Phycisphaerales</taxon>
        <taxon>Phycisphaeraceae</taxon>
        <taxon>Algisphaera</taxon>
    </lineage>
</organism>
<name>A0A7X0LME5_9BACT</name>
<dbReference type="InterPro" id="IPR050079">
    <property type="entry name" value="DEAD_box_RNA_helicase"/>
</dbReference>
<gene>
    <name evidence="16" type="ORF">HNQ40_003357</name>
</gene>
<keyword evidence="3 11" id="KW-0547">Nucleotide-binding</keyword>
<dbReference type="RefSeq" id="WP_184679008.1">
    <property type="nucleotide sequence ID" value="NZ_JACHGY010000001.1"/>
</dbReference>
<evidence type="ECO:0000256" key="11">
    <source>
        <dbReference type="RuleBase" id="RU000492"/>
    </source>
</evidence>
<dbReference type="GO" id="GO:0005829">
    <property type="term" value="C:cytosol"/>
    <property type="evidence" value="ECO:0007669"/>
    <property type="project" value="TreeGrafter"/>
</dbReference>
<dbReference type="PANTHER" id="PTHR47959:SF13">
    <property type="entry name" value="ATP-DEPENDENT RNA HELICASE RHLE"/>
    <property type="match status" value="1"/>
</dbReference>
<evidence type="ECO:0000256" key="5">
    <source>
        <dbReference type="ARBA" id="ARBA00022806"/>
    </source>
</evidence>
<keyword evidence="4 11" id="KW-0378">Hydrolase</keyword>
<dbReference type="Pfam" id="PF00270">
    <property type="entry name" value="DEAD"/>
    <property type="match status" value="1"/>
</dbReference>
<dbReference type="InterPro" id="IPR014001">
    <property type="entry name" value="Helicase_ATP-bd"/>
</dbReference>
<dbReference type="InterPro" id="IPR000629">
    <property type="entry name" value="RNA-helicase_DEAD-box_CS"/>
</dbReference>
<evidence type="ECO:0000256" key="1">
    <source>
        <dbReference type="ARBA" id="ARBA00012552"/>
    </source>
</evidence>
<accession>A0A7X0LME5</accession>
<feature type="domain" description="Helicase C-terminal" evidence="14">
    <location>
        <begin position="218"/>
        <end position="381"/>
    </location>
</feature>
<feature type="compositionally biased region" description="Basic residues" evidence="12">
    <location>
        <begin position="421"/>
        <end position="432"/>
    </location>
</feature>
<evidence type="ECO:0000313" key="16">
    <source>
        <dbReference type="EMBL" id="MBB6431551.1"/>
    </source>
</evidence>
<dbReference type="GO" id="GO:0005524">
    <property type="term" value="F:ATP binding"/>
    <property type="evidence" value="ECO:0007669"/>
    <property type="project" value="UniProtKB-KW"/>
</dbReference>
<dbReference type="PROSITE" id="PS51195">
    <property type="entry name" value="Q_MOTIF"/>
    <property type="match status" value="1"/>
</dbReference>
<dbReference type="Pfam" id="PF00271">
    <property type="entry name" value="Helicase_C"/>
    <property type="match status" value="1"/>
</dbReference>
<dbReference type="GO" id="GO:0003724">
    <property type="term" value="F:RNA helicase activity"/>
    <property type="evidence" value="ECO:0007669"/>
    <property type="project" value="UniProtKB-EC"/>
</dbReference>
<evidence type="ECO:0000259" key="13">
    <source>
        <dbReference type="PROSITE" id="PS51192"/>
    </source>
</evidence>
<keyword evidence="2" id="KW-0963">Cytoplasm</keyword>
<evidence type="ECO:0000256" key="2">
    <source>
        <dbReference type="ARBA" id="ARBA00022490"/>
    </source>
</evidence>
<comment type="similarity">
    <text evidence="7 11">Belongs to the DEAD box helicase family.</text>
</comment>
<dbReference type="PANTHER" id="PTHR47959">
    <property type="entry name" value="ATP-DEPENDENT RNA HELICASE RHLE-RELATED"/>
    <property type="match status" value="1"/>
</dbReference>
<dbReference type="GO" id="GO:0009266">
    <property type="term" value="P:response to temperature stimulus"/>
    <property type="evidence" value="ECO:0007669"/>
    <property type="project" value="UniProtKB-ARBA"/>
</dbReference>
<dbReference type="FunFam" id="3.40.50.300:FF:000108">
    <property type="entry name" value="ATP-dependent RNA helicase RhlE"/>
    <property type="match status" value="1"/>
</dbReference>
<dbReference type="InterPro" id="IPR011545">
    <property type="entry name" value="DEAD/DEAH_box_helicase_dom"/>
</dbReference>
<keyword evidence="5 11" id="KW-0347">Helicase</keyword>
<dbReference type="CDD" id="cd18787">
    <property type="entry name" value="SF2_C_DEAD"/>
    <property type="match status" value="1"/>
</dbReference>
<evidence type="ECO:0000256" key="4">
    <source>
        <dbReference type="ARBA" id="ARBA00022801"/>
    </source>
</evidence>
<dbReference type="SMART" id="SM00490">
    <property type="entry name" value="HELICc"/>
    <property type="match status" value="1"/>
</dbReference>
<evidence type="ECO:0000259" key="15">
    <source>
        <dbReference type="PROSITE" id="PS51195"/>
    </source>
</evidence>
<comment type="catalytic activity">
    <reaction evidence="8">
        <text>ATP + H2O = ADP + phosphate + H(+)</text>
        <dbReference type="Rhea" id="RHEA:13065"/>
        <dbReference type="ChEBI" id="CHEBI:15377"/>
        <dbReference type="ChEBI" id="CHEBI:15378"/>
        <dbReference type="ChEBI" id="CHEBI:30616"/>
        <dbReference type="ChEBI" id="CHEBI:43474"/>
        <dbReference type="ChEBI" id="CHEBI:456216"/>
        <dbReference type="EC" id="3.6.4.13"/>
    </reaction>
</comment>
<feature type="region of interest" description="Disordered" evidence="12">
    <location>
        <begin position="371"/>
        <end position="477"/>
    </location>
</feature>
<dbReference type="SUPFAM" id="SSF52540">
    <property type="entry name" value="P-loop containing nucleoside triphosphate hydrolases"/>
    <property type="match status" value="1"/>
</dbReference>
<dbReference type="InterPro" id="IPR044742">
    <property type="entry name" value="DEAD/DEAH_RhlB"/>
</dbReference>
<keyword evidence="6 11" id="KW-0067">ATP-binding</keyword>
<dbReference type="GO" id="GO:0042255">
    <property type="term" value="P:ribosome assembly"/>
    <property type="evidence" value="ECO:0007669"/>
    <property type="project" value="UniProtKB-ARBA"/>
</dbReference>
<dbReference type="EMBL" id="JACHGY010000001">
    <property type="protein sequence ID" value="MBB6431551.1"/>
    <property type="molecule type" value="Genomic_DNA"/>
</dbReference>
<feature type="compositionally biased region" description="Gly residues" evidence="12">
    <location>
        <begin position="436"/>
        <end position="449"/>
    </location>
</feature>
<feature type="domain" description="DEAD-box RNA helicase Q" evidence="15">
    <location>
        <begin position="1"/>
        <end position="29"/>
    </location>
</feature>
<proteinExistence type="inferred from homology"/>
<evidence type="ECO:0000256" key="12">
    <source>
        <dbReference type="SAM" id="MobiDB-lite"/>
    </source>
</evidence>
<dbReference type="EC" id="3.6.4.13" evidence="1"/>